<evidence type="ECO:0000259" key="1">
    <source>
        <dbReference type="Pfam" id="PF01909"/>
    </source>
</evidence>
<reference evidence="2 3" key="1">
    <citation type="submission" date="2024-09" db="EMBL/GenBank/DDBJ databases">
        <authorList>
            <person name="Lee S.D."/>
        </authorList>
    </citation>
    <scope>NUCLEOTIDE SEQUENCE [LARGE SCALE GENOMIC DNA]</scope>
    <source>
        <strain evidence="2 3">N8-3</strain>
    </source>
</reference>
<dbReference type="EMBL" id="JBHFAB010000009">
    <property type="protein sequence ID" value="MFC1417893.1"/>
    <property type="molecule type" value="Genomic_DNA"/>
</dbReference>
<comment type="caution">
    <text evidence="2">The sequence shown here is derived from an EMBL/GenBank/DDBJ whole genome shotgun (WGS) entry which is preliminary data.</text>
</comment>
<evidence type="ECO:0000313" key="3">
    <source>
        <dbReference type="Proteomes" id="UP001592531"/>
    </source>
</evidence>
<keyword evidence="3" id="KW-1185">Reference proteome</keyword>
<evidence type="ECO:0000313" key="2">
    <source>
        <dbReference type="EMBL" id="MFC1417893.1"/>
    </source>
</evidence>
<protein>
    <submittedName>
        <fullName evidence="2">Nucleotidyltransferase domain-containing protein</fullName>
    </submittedName>
</protein>
<dbReference type="InterPro" id="IPR002934">
    <property type="entry name" value="Polymerase_NTP_transf_dom"/>
</dbReference>
<dbReference type="CDD" id="cd05403">
    <property type="entry name" value="NT_KNTase_like"/>
    <property type="match status" value="1"/>
</dbReference>
<organism evidence="2 3">
    <name type="scientific">Streptacidiphilus cavernicola</name>
    <dbReference type="NCBI Taxonomy" id="3342716"/>
    <lineage>
        <taxon>Bacteria</taxon>
        <taxon>Bacillati</taxon>
        <taxon>Actinomycetota</taxon>
        <taxon>Actinomycetes</taxon>
        <taxon>Kitasatosporales</taxon>
        <taxon>Streptomycetaceae</taxon>
        <taxon>Streptacidiphilus</taxon>
    </lineage>
</organism>
<proteinExistence type="predicted"/>
<accession>A0ABV6VW78</accession>
<dbReference type="Proteomes" id="UP001592531">
    <property type="component" value="Unassembled WGS sequence"/>
</dbReference>
<dbReference type="RefSeq" id="WP_380536423.1">
    <property type="nucleotide sequence ID" value="NZ_JBHFAB010000009.1"/>
</dbReference>
<gene>
    <name evidence="2" type="ORF">ACEZDE_14750</name>
</gene>
<sequence>MFTDGLDQDGYIAREGSLSRVAAEFAPVVEAARRLLAEAFGDGGRLHSAYLYGSVPRGTAVAGVSDLDLLVALRRPPTAADRADADAVEAALDRAFAQVDGVGVLLFDTGTLLSELERHDLGWFVACLCTPLLGPDLGAELPRYRPSPLLARETNGDLGLVLPRWREQLAALGSGSRDEAAETECRLLGRRVGRRLVRTGFTLVMPRWNGWTSDLVRSAEVFGRYYPQWAAPMRLAAEVGRAPTGDLAVLGTLVDGLGGWLAAEYRAVHGEKRPRPQ</sequence>
<name>A0ABV6VW78_9ACTN</name>
<dbReference type="InterPro" id="IPR043519">
    <property type="entry name" value="NT_sf"/>
</dbReference>
<dbReference type="SUPFAM" id="SSF81301">
    <property type="entry name" value="Nucleotidyltransferase"/>
    <property type="match status" value="1"/>
</dbReference>
<dbReference type="Pfam" id="PF01909">
    <property type="entry name" value="NTP_transf_2"/>
    <property type="match status" value="1"/>
</dbReference>
<dbReference type="Gene3D" id="3.30.460.10">
    <property type="entry name" value="Beta Polymerase, domain 2"/>
    <property type="match status" value="1"/>
</dbReference>
<feature type="domain" description="Polymerase nucleotidyl transferase" evidence="1">
    <location>
        <begin position="47"/>
        <end position="79"/>
    </location>
</feature>